<dbReference type="EMBL" id="JAZGQK010000019">
    <property type="protein sequence ID" value="MEE6261180.1"/>
    <property type="molecule type" value="Genomic_DNA"/>
</dbReference>
<protein>
    <submittedName>
        <fullName evidence="3">Helix-turn-helix transcriptional regulator</fullName>
    </submittedName>
</protein>
<gene>
    <name evidence="3" type="ORF">V1633_22115</name>
</gene>
<dbReference type="InterPro" id="IPR001387">
    <property type="entry name" value="Cro/C1-type_HTH"/>
</dbReference>
<name>A0ABU7RXB9_9ACTN</name>
<feature type="compositionally biased region" description="Basic residues" evidence="1">
    <location>
        <begin position="1"/>
        <end position="15"/>
    </location>
</feature>
<proteinExistence type="predicted"/>
<dbReference type="PROSITE" id="PS50943">
    <property type="entry name" value="HTH_CROC1"/>
    <property type="match status" value="1"/>
</dbReference>
<dbReference type="SUPFAM" id="SSF47413">
    <property type="entry name" value="lambda repressor-like DNA-binding domains"/>
    <property type="match status" value="1"/>
</dbReference>
<reference evidence="3 4" key="1">
    <citation type="submission" date="2024-01" db="EMBL/GenBank/DDBJ databases">
        <title>Genome insights into Plantactinospora sonchi sp. nov.</title>
        <authorList>
            <person name="Wang L."/>
        </authorList>
    </citation>
    <scope>NUCLEOTIDE SEQUENCE [LARGE SCALE GENOMIC DNA]</scope>
    <source>
        <strain evidence="3 4">NEAU-QY2</strain>
    </source>
</reference>
<evidence type="ECO:0000259" key="2">
    <source>
        <dbReference type="PROSITE" id="PS50943"/>
    </source>
</evidence>
<organism evidence="3 4">
    <name type="scientific">Plantactinospora sonchi</name>
    <dbReference type="NCBI Taxonomy" id="1544735"/>
    <lineage>
        <taxon>Bacteria</taxon>
        <taxon>Bacillati</taxon>
        <taxon>Actinomycetota</taxon>
        <taxon>Actinomycetes</taxon>
        <taxon>Micromonosporales</taxon>
        <taxon>Micromonosporaceae</taxon>
        <taxon>Plantactinospora</taxon>
    </lineage>
</organism>
<dbReference type="Gene3D" id="1.25.40.10">
    <property type="entry name" value="Tetratricopeptide repeat domain"/>
    <property type="match status" value="1"/>
</dbReference>
<dbReference type="SUPFAM" id="SSF48452">
    <property type="entry name" value="TPR-like"/>
    <property type="match status" value="1"/>
</dbReference>
<dbReference type="InterPro" id="IPR011990">
    <property type="entry name" value="TPR-like_helical_dom_sf"/>
</dbReference>
<dbReference type="SMART" id="SM00530">
    <property type="entry name" value="HTH_XRE"/>
    <property type="match status" value="1"/>
</dbReference>
<dbReference type="CDD" id="cd00093">
    <property type="entry name" value="HTH_XRE"/>
    <property type="match status" value="1"/>
</dbReference>
<evidence type="ECO:0000313" key="3">
    <source>
        <dbReference type="EMBL" id="MEE6261180.1"/>
    </source>
</evidence>
<dbReference type="Gene3D" id="1.10.260.40">
    <property type="entry name" value="lambda repressor-like DNA-binding domains"/>
    <property type="match status" value="1"/>
</dbReference>
<sequence>MALRRHRLASRRKSVGHTQESLAERLGVDRTTVVRWERAESEPQPWVRRGLAIALEVTLEELAQLLEDVEEARTRRGDRLAYSLKNPRAVDLATVSYLRQELVTVTDTYDTTPSTSLLPTVARLHGEITFLHSYASLGGVRRALATVRADSAMLMGQLVWDASQRRDCRTAVGYYNQAIGVAKQNADLLPEAHARLRAGFVALYADCEPKRGLAQAAQAAQLAISVGSYALAGLAVLHVAEANAMMGERSACDEALGEAEDWLQRVDAADPAHGLVAAEQFNRMAGSCYLALGKPRKAQAVLEATSLALHGREKSRSIVLGNLALAHIRQRQIEESAAVLHEAIDVVEQTRAGGGANVLFGACRELQVWRNSAGIDDVTDRVLSLMAK</sequence>
<dbReference type="InterPro" id="IPR010982">
    <property type="entry name" value="Lambda_DNA-bd_dom_sf"/>
</dbReference>
<evidence type="ECO:0000313" key="4">
    <source>
        <dbReference type="Proteomes" id="UP001332243"/>
    </source>
</evidence>
<dbReference type="RefSeq" id="WP_331216292.1">
    <property type="nucleotide sequence ID" value="NZ_JAZGQK010000019.1"/>
</dbReference>
<feature type="region of interest" description="Disordered" evidence="1">
    <location>
        <begin position="1"/>
        <end position="20"/>
    </location>
</feature>
<evidence type="ECO:0000256" key="1">
    <source>
        <dbReference type="SAM" id="MobiDB-lite"/>
    </source>
</evidence>
<keyword evidence="4" id="KW-1185">Reference proteome</keyword>
<feature type="domain" description="HTH cro/C1-type" evidence="2">
    <location>
        <begin position="8"/>
        <end position="62"/>
    </location>
</feature>
<comment type="caution">
    <text evidence="3">The sequence shown here is derived from an EMBL/GenBank/DDBJ whole genome shotgun (WGS) entry which is preliminary data.</text>
</comment>
<accession>A0ABU7RXB9</accession>
<dbReference type="Pfam" id="PF01381">
    <property type="entry name" value="HTH_3"/>
    <property type="match status" value="1"/>
</dbReference>
<dbReference type="Proteomes" id="UP001332243">
    <property type="component" value="Unassembled WGS sequence"/>
</dbReference>